<dbReference type="AlphaFoldDB" id="A0A166LQK4"/>
<proteinExistence type="predicted"/>
<feature type="region of interest" description="Disordered" evidence="1">
    <location>
        <begin position="133"/>
        <end position="165"/>
    </location>
</feature>
<comment type="caution">
    <text evidence="2">The sequence shown here is derived from an EMBL/GenBank/DDBJ whole genome shotgun (WGS) entry which is preliminary data.</text>
</comment>
<evidence type="ECO:0000256" key="1">
    <source>
        <dbReference type="SAM" id="MobiDB-lite"/>
    </source>
</evidence>
<gene>
    <name evidence="2" type="ORF">CI238_12782</name>
</gene>
<dbReference type="EMBL" id="LFIW01002729">
    <property type="protein sequence ID" value="KZL63820.1"/>
    <property type="molecule type" value="Genomic_DNA"/>
</dbReference>
<dbReference type="Proteomes" id="UP000076584">
    <property type="component" value="Unassembled WGS sequence"/>
</dbReference>
<keyword evidence="3" id="KW-1185">Reference proteome</keyword>
<feature type="region of interest" description="Disordered" evidence="1">
    <location>
        <begin position="1"/>
        <end position="29"/>
    </location>
</feature>
<feature type="region of interest" description="Disordered" evidence="1">
    <location>
        <begin position="67"/>
        <end position="88"/>
    </location>
</feature>
<evidence type="ECO:0000313" key="2">
    <source>
        <dbReference type="EMBL" id="KZL63820.1"/>
    </source>
</evidence>
<reference evidence="2 3" key="1">
    <citation type="submission" date="2015-06" db="EMBL/GenBank/DDBJ databases">
        <title>Survival trade-offs in plant roots during colonization by closely related pathogenic and mutualistic fungi.</title>
        <authorList>
            <person name="Hacquard S."/>
            <person name="Kracher B."/>
            <person name="Hiruma K."/>
            <person name="Weinman A."/>
            <person name="Muench P."/>
            <person name="Garrido Oter R."/>
            <person name="Ver Loren van Themaat E."/>
            <person name="Dallerey J.-F."/>
            <person name="Damm U."/>
            <person name="Henrissat B."/>
            <person name="Lespinet O."/>
            <person name="Thon M."/>
            <person name="Kemen E."/>
            <person name="McHardy A.C."/>
            <person name="Schulze-Lefert P."/>
            <person name="O'Connell R.J."/>
        </authorList>
    </citation>
    <scope>NUCLEOTIDE SEQUENCE [LARGE SCALE GENOMIC DNA]</scope>
    <source>
        <strain evidence="2 3">MAFF 238704</strain>
    </source>
</reference>
<name>A0A166LQK4_COLIC</name>
<sequence>MADQTQGKEPARFPKGTQSSFSKKGNVRLFDEPIHVQDTMSAIRKRDNEKGAQALVEPNVGKRLHVQDTTSSKHKRYEMWTEPDAEPDAEAAEELIKNKYPRAYVMRYCQVERFLQRKRRKVARRNMLLNRVVPQELEDGREGSVGGPVSLALEDPRGAGTQSGR</sequence>
<evidence type="ECO:0000313" key="3">
    <source>
        <dbReference type="Proteomes" id="UP000076584"/>
    </source>
</evidence>
<accession>A0A166LQK4</accession>
<protein>
    <submittedName>
        <fullName evidence="2">Uncharacterized protein</fullName>
    </submittedName>
</protein>
<organism evidence="2 3">
    <name type="scientific">Colletotrichum incanum</name>
    <name type="common">Soybean anthracnose fungus</name>
    <dbReference type="NCBI Taxonomy" id="1573173"/>
    <lineage>
        <taxon>Eukaryota</taxon>
        <taxon>Fungi</taxon>
        <taxon>Dikarya</taxon>
        <taxon>Ascomycota</taxon>
        <taxon>Pezizomycotina</taxon>
        <taxon>Sordariomycetes</taxon>
        <taxon>Hypocreomycetidae</taxon>
        <taxon>Glomerellales</taxon>
        <taxon>Glomerellaceae</taxon>
        <taxon>Colletotrichum</taxon>
        <taxon>Colletotrichum spaethianum species complex</taxon>
    </lineage>
</organism>